<sequence length="324" mass="37516">MPRAEILADDARKSLCPSLPPEVWINILSYHSDLAHLWNTVRRVSPTLRACAERAFGDNFLKDVHIEFLLERHNLGGKRGPHEPAISVEFERLGKGDEEKIAWFRGHMIIVPWLKEKTPNMIMQRWHENIKKRKPELPNYTICIGDMVNDTHIPSLTVNVEEYEVQLDWRGMLQLFFREHAKLDASKAEWQRAHQSSHQTTATRIAKGSKLVSMESPAAWQGIEAECRRNLRRMRLKEHYRDNAEVLWAIDSLKYFERADSSKWSSASPKMLPHLPGSGLGERWFGSTNLVQELYLDECSSMNRIDTQIRLVSKLKTADYFGSV</sequence>
<organism evidence="1 2">
    <name type="scientific">Ascochyta lentis</name>
    <dbReference type="NCBI Taxonomy" id="205686"/>
    <lineage>
        <taxon>Eukaryota</taxon>
        <taxon>Fungi</taxon>
        <taxon>Dikarya</taxon>
        <taxon>Ascomycota</taxon>
        <taxon>Pezizomycotina</taxon>
        <taxon>Dothideomycetes</taxon>
        <taxon>Pleosporomycetidae</taxon>
        <taxon>Pleosporales</taxon>
        <taxon>Pleosporineae</taxon>
        <taxon>Didymellaceae</taxon>
        <taxon>Ascochyta</taxon>
    </lineage>
</organism>
<gene>
    <name evidence="1" type="ORF">EKO04_008802</name>
</gene>
<proteinExistence type="predicted"/>
<keyword evidence="2" id="KW-1185">Reference proteome</keyword>
<dbReference type="OrthoDB" id="2997776at2759"/>
<reference evidence="1" key="1">
    <citation type="submission" date="2018-12" db="EMBL/GenBank/DDBJ databases">
        <authorList>
            <person name="Syme R.A."/>
            <person name="Farfan-Caceres L."/>
            <person name="Lichtenzveig J."/>
        </authorList>
    </citation>
    <scope>NUCLEOTIDE SEQUENCE</scope>
    <source>
        <strain evidence="1">Al4</strain>
    </source>
</reference>
<dbReference type="AlphaFoldDB" id="A0A8H7J194"/>
<name>A0A8H7J194_9PLEO</name>
<dbReference type="EMBL" id="RZGK01000016">
    <property type="protein sequence ID" value="KAF9693348.1"/>
    <property type="molecule type" value="Genomic_DNA"/>
</dbReference>
<accession>A0A8H7J194</accession>
<evidence type="ECO:0000313" key="1">
    <source>
        <dbReference type="EMBL" id="KAF9693348.1"/>
    </source>
</evidence>
<evidence type="ECO:0000313" key="2">
    <source>
        <dbReference type="Proteomes" id="UP000651452"/>
    </source>
</evidence>
<reference evidence="1" key="2">
    <citation type="submission" date="2020-09" db="EMBL/GenBank/DDBJ databases">
        <title>Reference genome assembly for Australian Ascochyta lentis isolate Al4.</title>
        <authorList>
            <person name="Lee R.C."/>
            <person name="Farfan-Caceres L.M."/>
            <person name="Debler J.W."/>
            <person name="Williams A.H."/>
            <person name="Henares B.M."/>
        </authorList>
    </citation>
    <scope>NUCLEOTIDE SEQUENCE</scope>
    <source>
        <strain evidence="1">Al4</strain>
    </source>
</reference>
<evidence type="ECO:0008006" key="3">
    <source>
        <dbReference type="Google" id="ProtNLM"/>
    </source>
</evidence>
<dbReference type="Proteomes" id="UP000651452">
    <property type="component" value="Unassembled WGS sequence"/>
</dbReference>
<protein>
    <recommendedName>
        <fullName evidence="3">F-box domain-containing protein</fullName>
    </recommendedName>
</protein>
<comment type="caution">
    <text evidence="1">The sequence shown here is derived from an EMBL/GenBank/DDBJ whole genome shotgun (WGS) entry which is preliminary data.</text>
</comment>